<keyword evidence="8" id="KW-1185">Reference proteome</keyword>
<organism evidence="7 8">
    <name type="scientific">candidate division CSSED10-310 bacterium</name>
    <dbReference type="NCBI Taxonomy" id="2855610"/>
    <lineage>
        <taxon>Bacteria</taxon>
        <taxon>Bacteria division CSSED10-310</taxon>
    </lineage>
</organism>
<evidence type="ECO:0000256" key="5">
    <source>
        <dbReference type="SAM" id="Phobius"/>
    </source>
</evidence>
<dbReference type="Pfam" id="PF06271">
    <property type="entry name" value="RDD"/>
    <property type="match status" value="1"/>
</dbReference>
<name>A0ABV6Z010_UNCC1</name>
<proteinExistence type="predicted"/>
<feature type="transmembrane region" description="Helical" evidence="5">
    <location>
        <begin position="102"/>
        <end position="133"/>
    </location>
</feature>
<evidence type="ECO:0000256" key="2">
    <source>
        <dbReference type="ARBA" id="ARBA00022692"/>
    </source>
</evidence>
<evidence type="ECO:0000313" key="7">
    <source>
        <dbReference type="EMBL" id="MFC1851778.1"/>
    </source>
</evidence>
<reference evidence="7 8" key="1">
    <citation type="submission" date="2024-09" db="EMBL/GenBank/DDBJ databases">
        <title>Laminarin stimulates single cell rates of sulfate reduction while oxygen inhibits transcriptomic activity in coastal marine sediment.</title>
        <authorList>
            <person name="Lindsay M."/>
            <person name="Orcutt B."/>
            <person name="Emerson D."/>
            <person name="Stepanauskas R."/>
            <person name="D'Angelo T."/>
        </authorList>
    </citation>
    <scope>NUCLEOTIDE SEQUENCE [LARGE SCALE GENOMIC DNA]</scope>
    <source>
        <strain evidence="7">SAG AM-311-K15</strain>
    </source>
</reference>
<feature type="transmembrane region" description="Helical" evidence="5">
    <location>
        <begin position="24"/>
        <end position="54"/>
    </location>
</feature>
<evidence type="ECO:0000259" key="6">
    <source>
        <dbReference type="Pfam" id="PF06271"/>
    </source>
</evidence>
<comment type="subcellular location">
    <subcellularLocation>
        <location evidence="1">Membrane</location>
        <topology evidence="1">Multi-pass membrane protein</topology>
    </subcellularLocation>
</comment>
<evidence type="ECO:0000256" key="4">
    <source>
        <dbReference type="ARBA" id="ARBA00023136"/>
    </source>
</evidence>
<protein>
    <submittedName>
        <fullName evidence="7">RDD family protein</fullName>
    </submittedName>
</protein>
<sequence length="156" mass="16825">MSNEELEQEGQGSMNNKAETFKRVVAVIIDSIIACIISGAIPWVGGLIGGAYFLTRDGLGIEALNGQSIGKKLMKIKVVGPVESIDYITSIKRNITLGFVYVIYPIIVIPVLGHLVMLVASLAQLALGVVELYKVISDPDGRRIGDQIADTRVIEE</sequence>
<gene>
    <name evidence="7" type="ORF">ACFL27_16425</name>
</gene>
<keyword evidence="3 5" id="KW-1133">Transmembrane helix</keyword>
<dbReference type="InterPro" id="IPR010432">
    <property type="entry name" value="RDD"/>
</dbReference>
<feature type="domain" description="RDD" evidence="6">
    <location>
        <begin position="61"/>
        <end position="149"/>
    </location>
</feature>
<keyword evidence="2 5" id="KW-0812">Transmembrane</keyword>
<accession>A0ABV6Z010</accession>
<dbReference type="Proteomes" id="UP001594351">
    <property type="component" value="Unassembled WGS sequence"/>
</dbReference>
<evidence type="ECO:0000256" key="1">
    <source>
        <dbReference type="ARBA" id="ARBA00004141"/>
    </source>
</evidence>
<dbReference type="EMBL" id="JBHPBY010000224">
    <property type="protein sequence ID" value="MFC1851778.1"/>
    <property type="molecule type" value="Genomic_DNA"/>
</dbReference>
<comment type="caution">
    <text evidence="7">The sequence shown here is derived from an EMBL/GenBank/DDBJ whole genome shotgun (WGS) entry which is preliminary data.</text>
</comment>
<evidence type="ECO:0000313" key="8">
    <source>
        <dbReference type="Proteomes" id="UP001594351"/>
    </source>
</evidence>
<keyword evidence="4 5" id="KW-0472">Membrane</keyword>
<evidence type="ECO:0000256" key="3">
    <source>
        <dbReference type="ARBA" id="ARBA00022989"/>
    </source>
</evidence>